<dbReference type="Pfam" id="PF25496">
    <property type="entry name" value="URGCP"/>
    <property type="match status" value="1"/>
</dbReference>
<dbReference type="PANTHER" id="PTHR22796">
    <property type="entry name" value="URG4-RELATED"/>
    <property type="match status" value="1"/>
</dbReference>
<reference evidence="12" key="2">
    <citation type="journal article" date="2013" name="Nat. Genet.">
        <title>The draft genomes of soft-shell turtle and green sea turtle yield insights into the development and evolution of the turtle-specific body plan.</title>
        <authorList>
            <person name="Wang Z."/>
            <person name="Pascual-Anaya J."/>
            <person name="Zadissa A."/>
            <person name="Li W."/>
            <person name="Niimura Y."/>
            <person name="Huang Z."/>
            <person name="Li C."/>
            <person name="White S."/>
            <person name="Xiong Z."/>
            <person name="Fang D."/>
            <person name="Wang B."/>
            <person name="Ming Y."/>
            <person name="Chen Y."/>
            <person name="Zheng Y."/>
            <person name="Kuraku S."/>
            <person name="Pignatelli M."/>
            <person name="Herrero J."/>
            <person name="Beal K."/>
            <person name="Nozawa M."/>
            <person name="Li Q."/>
            <person name="Wang J."/>
            <person name="Zhang H."/>
            <person name="Yu L."/>
            <person name="Shigenobu S."/>
            <person name="Wang J."/>
            <person name="Liu J."/>
            <person name="Flicek P."/>
            <person name="Searle S."/>
            <person name="Wang J."/>
            <person name="Kuratani S."/>
            <person name="Yin Y."/>
            <person name="Aken B."/>
            <person name="Zhang G."/>
            <person name="Irie N."/>
        </authorList>
    </citation>
    <scope>NUCLEOTIDE SEQUENCE [LARGE SCALE GENOMIC DNA]</scope>
    <source>
        <strain evidence="12">Daiwa-1</strain>
    </source>
</reference>
<accession>K7F4Q8</accession>
<evidence type="ECO:0000256" key="1">
    <source>
        <dbReference type="ARBA" id="ARBA00004123"/>
    </source>
</evidence>
<reference evidence="11" key="3">
    <citation type="submission" date="2025-08" db="UniProtKB">
        <authorList>
            <consortium name="Ensembl"/>
        </authorList>
    </citation>
    <scope>IDENTIFICATION</scope>
</reference>
<dbReference type="Proteomes" id="UP000007267">
    <property type="component" value="Unassembled WGS sequence"/>
</dbReference>
<evidence type="ECO:0000256" key="8">
    <source>
        <dbReference type="SAM" id="Coils"/>
    </source>
</evidence>
<evidence type="ECO:0000313" key="12">
    <source>
        <dbReference type="Proteomes" id="UP000007267"/>
    </source>
</evidence>
<keyword evidence="4" id="KW-0963">Cytoplasm</keyword>
<protein>
    <recommendedName>
        <fullName evidence="10">VLIG-type G domain-containing protein</fullName>
    </recommendedName>
</protein>
<evidence type="ECO:0000256" key="4">
    <source>
        <dbReference type="ARBA" id="ARBA00022490"/>
    </source>
</evidence>
<evidence type="ECO:0000256" key="5">
    <source>
        <dbReference type="ARBA" id="ARBA00022741"/>
    </source>
</evidence>
<feature type="compositionally biased region" description="Low complexity" evidence="9">
    <location>
        <begin position="250"/>
        <end position="262"/>
    </location>
</feature>
<dbReference type="Gene3D" id="3.40.50.300">
    <property type="entry name" value="P-loop containing nucleotide triphosphate hydrolases"/>
    <property type="match status" value="1"/>
</dbReference>
<keyword evidence="12" id="KW-1185">Reference proteome</keyword>
<dbReference type="GO" id="GO:0005525">
    <property type="term" value="F:GTP binding"/>
    <property type="evidence" value="ECO:0007669"/>
    <property type="project" value="UniProtKB-KW"/>
</dbReference>
<feature type="domain" description="VLIG-type G" evidence="10">
    <location>
        <begin position="1404"/>
        <end position="1637"/>
    </location>
</feature>
<dbReference type="InterPro" id="IPR058641">
    <property type="entry name" value="GVIN1_dom"/>
</dbReference>
<dbReference type="OMA" id="QKMSTAD"/>
<dbReference type="InterPro" id="IPR057365">
    <property type="entry name" value="URGCP"/>
</dbReference>
<organism evidence="11 12">
    <name type="scientific">Pelodiscus sinensis</name>
    <name type="common">Chinese softshell turtle</name>
    <name type="synonym">Trionyx sinensis</name>
    <dbReference type="NCBI Taxonomy" id="13735"/>
    <lineage>
        <taxon>Eukaryota</taxon>
        <taxon>Metazoa</taxon>
        <taxon>Chordata</taxon>
        <taxon>Craniata</taxon>
        <taxon>Vertebrata</taxon>
        <taxon>Euteleostomi</taxon>
        <taxon>Archelosauria</taxon>
        <taxon>Testudinata</taxon>
        <taxon>Testudines</taxon>
        <taxon>Cryptodira</taxon>
        <taxon>Trionychia</taxon>
        <taxon>Trionychidae</taxon>
        <taxon>Pelodiscus</taxon>
    </lineage>
</organism>
<comment type="similarity">
    <text evidence="3">Belongs to the TRAFAC class dynamin-like GTPase superfamily. Very large inducible GTPase (VLIG) family.</text>
</comment>
<dbReference type="SUPFAM" id="SSF52540">
    <property type="entry name" value="P-loop containing nucleoside triphosphate hydrolases"/>
    <property type="match status" value="1"/>
</dbReference>
<dbReference type="GeneTree" id="ENSGT00940000154393"/>
<evidence type="ECO:0000256" key="2">
    <source>
        <dbReference type="ARBA" id="ARBA00004496"/>
    </source>
</evidence>
<proteinExistence type="inferred from homology"/>
<dbReference type="HOGENOM" id="CLU_001775_0_0_1"/>
<evidence type="ECO:0000313" key="11">
    <source>
        <dbReference type="Ensembl" id="ENSPSIP00000003018.1"/>
    </source>
</evidence>
<evidence type="ECO:0000256" key="6">
    <source>
        <dbReference type="ARBA" id="ARBA00023134"/>
    </source>
</evidence>
<keyword evidence="6" id="KW-0342">GTP-binding</keyword>
<dbReference type="PROSITE" id="PS51717">
    <property type="entry name" value="G_VLIG"/>
    <property type="match status" value="1"/>
</dbReference>
<dbReference type="EMBL" id="AGCU01081234">
    <property type="status" value="NOT_ANNOTATED_CDS"/>
    <property type="molecule type" value="Genomic_DNA"/>
</dbReference>
<reference evidence="12" key="1">
    <citation type="submission" date="2011-10" db="EMBL/GenBank/DDBJ databases">
        <authorList>
            <consortium name="Soft-shell Turtle Genome Consortium"/>
        </authorList>
    </citation>
    <scope>NUCLEOTIDE SEQUENCE [LARGE SCALE GENOMIC DNA]</scope>
    <source>
        <strain evidence="12">Daiwa-1</strain>
    </source>
</reference>
<sequence>MEELGQRLVGVGLSTEYWLPKLRDRLGVTSAQALEHLTYEDYLTLEGEVQHKWEKQALRSLLNIAEKKATMQQLQGERVEGLRKRQEQAKSALQELKAMQEQGRSRQDEVVRRKEEELRRAMDVAPQYWAPSQKSLREVVENAHKQLDLLEQSMSQSETLPDREVVRRASGGLALQGIYKTSQLAEMVEKREQLLELPDGLELFGPEQGPLFETKEFSSATAESTFTRTMETLGYSMSLAAKGGFGGFSAETSTDSSSSSESESTHRSRSERTYLCTTKYSYIPLASCYFPKDRLRLSSAALQELKEIEQLLSLTPELTSHGGGSYSGLGGGIAAGVTSSKSESEASFQGTDRKQEQTEIQLRVTKTGGPPGVDSLAAWKSGLVASNKTWSVIDRGSQLVPVWEIILDNHRPDFADVHQVSSRLRDAYGALTNQSVDTLLGEGLASAVDEARAFLEGVKSWEATGDEEQLVTLLNLKQSLTTKTKNYGVWIDVCLSDTVLQDFLANTVSRCKDLPSQNTEYIRYLLHFLLDPHVYSVKNFPKSSCIMQWIFHEGKTQLKNESISELGGLLPVLREMNTHIEEVTHGPTSSEATVRKAKVKATLNVSLALSSLLQALRGKSQMDIELLLLCIAASTGYHVDSHTFQYLLGCPEITFLLKTMQRAHTEYLSHRDQSVSRAQAFLLLTGLTVTSVNLKEKTKRLTFMKCHMGNVLSNEISNLLRKHGAQDNWEVLERDLNCLLNGNFKAENVSLKKQEIIRELEDVCQREKESKIKLKVPSTGVETCETNENQEFLNLMKRLGLDKYYPRKMGTATFHLITEESLQDSQPRTEDQLPFCFLQKLLMVDYRVRYLVCKDEGQTKPAITRGLNATDKECDSSETFDDFFDDLSAEAHESATSQTHVHPMDLQMAIFHCADDFMRQYVATKLAFCQFALPLLVPNPHTAQIEFPLWALSQVKKSWKGSKKSGVESTSQNYKNKLIYQAETPLVSFTRIGQSPLSSKSQILNALLSKHKHDVFFHRHCRGSSRDCLLMKGVVEIAWYCPGGKDDDRFDNCVAFTNLHGDAREHEPQARFLQEIASVNVVLLSDTDQKDTRGKTILRDLWQSQKPLICLFAEKENTVAGKSSQNIRIGIKNRNEAELIDEITATIRDLLAGSITTRSLDACVTAARRQGFLVDADKEECKEAKAKAQELMGLLKEHPLASMKGELLPLQGELWHRWCRKDKELTRLHDKKNRSIEQHRSQIESEKAAIRRDQLSKAFPLNTLMKSVLRFLHSHPEASQKYFLQWMKVFMDDLSSDCLAKLHQVKKTEGNRLKTQSQVDLDKLSAEINDSTIGLEHIWRETGQIYEALDAMDTKDKCFLKLPQIVADLMVSGYPIELMDGDASYVPLKWVGAVFDSLIEKLGDRRVFVLSVLGIQSTGKSTLLNAMFGLQFSVSAGRCTRGAFMQLIKVEEDYILVVDTEGLRATEIANKLSLSHDNELATFVIGIGNTTVINIFGENPSEMQDILQIAVQAFLRMKQVKLSPSCLFVHQNVGEITAKEKNMEGQRRLQQKLDEMAVTAAQEECCDVTCFSDVIQFDVNTHVHYFAHLWEGDPPMAPPNPSYSQNVQELKSQILLAAKQESQGRVLRLSELKVRIGDLWQALLNENFIFSFKNTLEIAAYNRLETKFSQWSWQLRSHMLELQIKLNNQIRNREKLQVTRESLEGDVRKKYTAVTDQLKNFFSADPDAEILIQWKANMEMKLEELKSSLIDEMKRKSEELIRLRLREKQSKLDDRKAGYEKELFKRSQELALSLKGEGLSDNKLRENFTRLWNEWICEVASDTPPAREPNIRVDTENILLERFEQNSAIAEKLKAPLSDWFSTDLSKHVTMKRSLIGLRKTLEKCDRDYIEEVTGCIMQGVRAIISSKERERLDYSPSYIHEILNKIKQEVASVADNRKFTLTPEYTADLSVTLCKMAAGRFEAMHRAFKKAHDPIVYLESKREDFFKCFQISCQGATSITAFAVFLCCKLAAALHQAVYEKTANDIANEMKSIHPAFNGNRSNLENHILVYLAEKENFAEYRQYIQSPKQFFEDFIKQRVDCYCLDKNNPKLQRFLNNSLDHFHTRVLSAIGHATKVTKDKSGDVSSWLDEFCEGLKTHLTLPRSELKSIDHQEVTEMEFLKEALSKALDPVVENLRKDFAAIDIEPFPRKPHEILAEGLGGCWEKCPFCSAVCTNTISDHNGKHSVPFHRPEALSGSSVSSDCVIIRNNDQRIPYKRYWEAGPPYSEWSITPDTSEEPYWKWFVCHFKTELEKLHGRKFEGKGEIPPQWGTITKDALLRELSRV</sequence>
<dbReference type="PANTHER" id="PTHR22796:SF6">
    <property type="entry name" value="INTERFERON-INDUCED VERY LARGE GTPASE 1-RELATED"/>
    <property type="match status" value="1"/>
</dbReference>
<dbReference type="Ensembl" id="ENSPSIT00000003030.1">
    <property type="protein sequence ID" value="ENSPSIP00000003018.1"/>
    <property type="gene ID" value="ENSPSIG00000002917.1"/>
</dbReference>
<evidence type="ECO:0000256" key="7">
    <source>
        <dbReference type="ARBA" id="ARBA00023242"/>
    </source>
</evidence>
<dbReference type="Pfam" id="PF25974">
    <property type="entry name" value="URGCP_9th"/>
    <property type="match status" value="1"/>
</dbReference>
<feature type="coiled-coil region" evidence="8">
    <location>
        <begin position="1679"/>
        <end position="1706"/>
    </location>
</feature>
<name>K7F4Q8_PELSI</name>
<keyword evidence="8" id="KW-0175">Coiled coil</keyword>
<dbReference type="EMBL" id="AGCU01081236">
    <property type="status" value="NOT_ANNOTATED_CDS"/>
    <property type="molecule type" value="Genomic_DNA"/>
</dbReference>
<dbReference type="GO" id="GO:0005737">
    <property type="term" value="C:cytoplasm"/>
    <property type="evidence" value="ECO:0007669"/>
    <property type="project" value="UniProtKB-SubCell"/>
</dbReference>
<comment type="subcellular location">
    <subcellularLocation>
        <location evidence="2">Cytoplasm</location>
    </subcellularLocation>
    <subcellularLocation>
        <location evidence="1">Nucleus</location>
    </subcellularLocation>
</comment>
<keyword evidence="5" id="KW-0547">Nucleotide-binding</keyword>
<keyword evidence="7" id="KW-0539">Nucleus</keyword>
<evidence type="ECO:0000256" key="9">
    <source>
        <dbReference type="SAM" id="MobiDB-lite"/>
    </source>
</evidence>
<dbReference type="eggNOG" id="ENOG502QVVR">
    <property type="taxonomic scope" value="Eukaryota"/>
</dbReference>
<feature type="coiled-coil region" evidence="8">
    <location>
        <begin position="133"/>
        <end position="160"/>
    </location>
</feature>
<dbReference type="GO" id="GO:0005634">
    <property type="term" value="C:nucleus"/>
    <property type="evidence" value="ECO:0007669"/>
    <property type="project" value="UniProtKB-SubCell"/>
</dbReference>
<dbReference type="InterPro" id="IPR030383">
    <property type="entry name" value="G_VLIG_dom"/>
</dbReference>
<reference evidence="11" key="4">
    <citation type="submission" date="2025-09" db="UniProtKB">
        <authorList>
            <consortium name="Ensembl"/>
        </authorList>
    </citation>
    <scope>IDENTIFICATION</scope>
</reference>
<dbReference type="EMBL" id="AGCU01081235">
    <property type="status" value="NOT_ANNOTATED_CDS"/>
    <property type="molecule type" value="Genomic_DNA"/>
</dbReference>
<dbReference type="Pfam" id="PF25683">
    <property type="entry name" value="URGCP_GTPase"/>
    <property type="match status" value="1"/>
</dbReference>
<evidence type="ECO:0000259" key="10">
    <source>
        <dbReference type="PROSITE" id="PS51717"/>
    </source>
</evidence>
<feature type="region of interest" description="Disordered" evidence="9">
    <location>
        <begin position="250"/>
        <end position="270"/>
    </location>
</feature>
<evidence type="ECO:0000256" key="3">
    <source>
        <dbReference type="ARBA" id="ARBA00006828"/>
    </source>
</evidence>
<dbReference type="InterPro" id="IPR027417">
    <property type="entry name" value="P-loop_NTPase"/>
</dbReference>